<keyword evidence="2 4" id="KW-0378">Hydrolase</keyword>
<evidence type="ECO:0000256" key="4">
    <source>
        <dbReference type="RuleBase" id="RU361187"/>
    </source>
</evidence>
<dbReference type="Proteomes" id="UP001501433">
    <property type="component" value="Unassembled WGS sequence"/>
</dbReference>
<name>A0ABP9CF78_9FLAO</name>
<keyword evidence="3 4" id="KW-0326">Glycosidase</keyword>
<protein>
    <submittedName>
        <fullName evidence="5">Glycoside hydrolase family 43 protein</fullName>
    </submittedName>
</protein>
<reference evidence="6" key="1">
    <citation type="journal article" date="2019" name="Int. J. Syst. Evol. Microbiol.">
        <title>The Global Catalogue of Microorganisms (GCM) 10K type strain sequencing project: providing services to taxonomists for standard genome sequencing and annotation.</title>
        <authorList>
            <consortium name="The Broad Institute Genomics Platform"/>
            <consortium name="The Broad Institute Genome Sequencing Center for Infectious Disease"/>
            <person name="Wu L."/>
            <person name="Ma J."/>
        </authorList>
    </citation>
    <scope>NUCLEOTIDE SEQUENCE [LARGE SCALE GENOMIC DNA]</scope>
    <source>
        <strain evidence="6">JCM 18325</strain>
    </source>
</reference>
<gene>
    <name evidence="5" type="ORF">GCM10023330_16070</name>
</gene>
<accession>A0ABP9CF78</accession>
<dbReference type="PANTHER" id="PTHR22925:SF3">
    <property type="entry name" value="GLYCOSYL HYDROLASE FAMILY PROTEIN 43"/>
    <property type="match status" value="1"/>
</dbReference>
<dbReference type="SUPFAM" id="SSF75005">
    <property type="entry name" value="Arabinanase/levansucrase/invertase"/>
    <property type="match status" value="1"/>
</dbReference>
<keyword evidence="6" id="KW-1185">Reference proteome</keyword>
<dbReference type="PANTHER" id="PTHR22925">
    <property type="entry name" value="GLYCOSYL HYDROLASE 43 FAMILY MEMBER"/>
    <property type="match status" value="1"/>
</dbReference>
<dbReference type="RefSeq" id="WP_345276433.1">
    <property type="nucleotide sequence ID" value="NZ_BAABJW010000002.1"/>
</dbReference>
<sequence>MNCANRRYSAFNPGDLWLDNHGEHINAHGGGFLFYNKTYYWFGEHKLSGKDGNKANVGVGVYSSKDLYNWKNEGIALHVSKDTTSKLQKGCIIERPKVIFNNKTNKFVMWFHHELKDQGYKAALTGVAISDNVTGPYEYIDSFRIHAGILPLNISKEDFDTIPDINENLELTKEKRIDQAKKGEIFKRDFMIGQMSRDMTLFVDDDETAYHITASEENQTLLISKLSDDYLTLTNEYVRVFPGGRNEAPAIFKKYDTYFMFSSGLTGWKPNPGKLAVADNIMGNWTFLGNPCRGTQEENETTFWSQSTYIIPVQGKKDAYIFAADRWQPENPIDGRYVWLPVKFENNIPYLEWEKTWDLNFFNKNE</sequence>
<dbReference type="InterPro" id="IPR006710">
    <property type="entry name" value="Glyco_hydro_43"/>
</dbReference>
<proteinExistence type="inferred from homology"/>
<evidence type="ECO:0000256" key="1">
    <source>
        <dbReference type="ARBA" id="ARBA00009865"/>
    </source>
</evidence>
<evidence type="ECO:0000313" key="5">
    <source>
        <dbReference type="EMBL" id="GAA4809912.1"/>
    </source>
</evidence>
<dbReference type="Pfam" id="PF04616">
    <property type="entry name" value="Glyco_hydro_43"/>
    <property type="match status" value="1"/>
</dbReference>
<dbReference type="Gene3D" id="2.115.10.20">
    <property type="entry name" value="Glycosyl hydrolase domain, family 43"/>
    <property type="match status" value="1"/>
</dbReference>
<comment type="similarity">
    <text evidence="1 4">Belongs to the glycosyl hydrolase 43 family.</text>
</comment>
<evidence type="ECO:0000313" key="6">
    <source>
        <dbReference type="Proteomes" id="UP001501433"/>
    </source>
</evidence>
<comment type="caution">
    <text evidence="5">The sequence shown here is derived from an EMBL/GenBank/DDBJ whole genome shotgun (WGS) entry which is preliminary data.</text>
</comment>
<dbReference type="GO" id="GO:0016787">
    <property type="term" value="F:hydrolase activity"/>
    <property type="evidence" value="ECO:0007669"/>
    <property type="project" value="UniProtKB-KW"/>
</dbReference>
<organism evidence="5 6">
    <name type="scientific">Litoribaculum gwangyangense</name>
    <dbReference type="NCBI Taxonomy" id="1130722"/>
    <lineage>
        <taxon>Bacteria</taxon>
        <taxon>Pseudomonadati</taxon>
        <taxon>Bacteroidota</taxon>
        <taxon>Flavobacteriia</taxon>
        <taxon>Flavobacteriales</taxon>
        <taxon>Flavobacteriaceae</taxon>
        <taxon>Litoribaculum</taxon>
    </lineage>
</organism>
<dbReference type="CDD" id="cd18825">
    <property type="entry name" value="GH43_CtGH43-like"/>
    <property type="match status" value="1"/>
</dbReference>
<evidence type="ECO:0000256" key="3">
    <source>
        <dbReference type="ARBA" id="ARBA00023295"/>
    </source>
</evidence>
<dbReference type="InterPro" id="IPR023296">
    <property type="entry name" value="Glyco_hydro_beta-prop_sf"/>
</dbReference>
<dbReference type="EMBL" id="BAABJW010000002">
    <property type="protein sequence ID" value="GAA4809912.1"/>
    <property type="molecule type" value="Genomic_DNA"/>
</dbReference>
<evidence type="ECO:0000256" key="2">
    <source>
        <dbReference type="ARBA" id="ARBA00022801"/>
    </source>
</evidence>